<organism evidence="8">
    <name type="scientific">marine metagenome</name>
    <dbReference type="NCBI Taxonomy" id="408172"/>
    <lineage>
        <taxon>unclassified sequences</taxon>
        <taxon>metagenomes</taxon>
        <taxon>ecological metagenomes</taxon>
    </lineage>
</organism>
<keyword evidence="4" id="KW-0378">Hydrolase</keyword>
<evidence type="ECO:0000256" key="2">
    <source>
        <dbReference type="ARBA" id="ARBA00009370"/>
    </source>
</evidence>
<dbReference type="InterPro" id="IPR019533">
    <property type="entry name" value="Peptidase_S26"/>
</dbReference>
<name>A0A381PDM0_9ZZZZ</name>
<keyword evidence="6" id="KW-1133">Transmembrane helix</keyword>
<proteinExistence type="inferred from homology"/>
<evidence type="ECO:0000256" key="4">
    <source>
        <dbReference type="ARBA" id="ARBA00022801"/>
    </source>
</evidence>
<dbReference type="EC" id="3.4.21.89" evidence="3"/>
<gene>
    <name evidence="8" type="ORF">METZ01_LOCUS17568</name>
</gene>
<dbReference type="CDD" id="cd06530">
    <property type="entry name" value="S26_SPase_I"/>
    <property type="match status" value="1"/>
</dbReference>
<protein>
    <recommendedName>
        <fullName evidence="3">signal peptidase I</fullName>
        <ecNumber evidence="3">3.4.21.89</ecNumber>
    </recommendedName>
</protein>
<dbReference type="EMBL" id="UINC01000940">
    <property type="protein sequence ID" value="SUZ64714.1"/>
    <property type="molecule type" value="Genomic_DNA"/>
</dbReference>
<keyword evidence="6" id="KW-0472">Membrane</keyword>
<dbReference type="PROSITE" id="PS00760">
    <property type="entry name" value="SPASE_I_2"/>
    <property type="match status" value="1"/>
</dbReference>
<dbReference type="InterPro" id="IPR019758">
    <property type="entry name" value="Pept_S26A_signal_pept_1_CS"/>
</dbReference>
<dbReference type="GO" id="GO:0009003">
    <property type="term" value="F:signal peptidase activity"/>
    <property type="evidence" value="ECO:0007669"/>
    <property type="project" value="UniProtKB-EC"/>
</dbReference>
<dbReference type="SUPFAM" id="SSF51306">
    <property type="entry name" value="LexA/Signal peptidase"/>
    <property type="match status" value="1"/>
</dbReference>
<dbReference type="PANTHER" id="PTHR43390">
    <property type="entry name" value="SIGNAL PEPTIDASE I"/>
    <property type="match status" value="1"/>
</dbReference>
<sequence>VQDDGTTASGGDDWADQILERARARSSGDSLPEPSPEPEKPASDDGPDLPDELPPLSDVPVDSDRRPVLATVENPTPAEVDDRGDEFVPFADAYEQAGPLVSPAPFGDDPQLPPHLTIETPPAAEIDLGIPGTAAGTARSVLEWVGVVLGALVVALLVKHFLFAAYYIPSPSMEPTLTDGDRIVVNKLSYRLHEVNRGDVVVFRRAMPQPDGINELIKRVIALPGETVEVVDGRVYVDGGLLLEPYLTARDSTGGFALPPGCIGTPDSINRCTVPDDHVFVMGDNRRNSKDSRVFGPVAESGIVGRAFLRVWPLGDLGRL</sequence>
<dbReference type="Pfam" id="PF10502">
    <property type="entry name" value="Peptidase_S26"/>
    <property type="match status" value="1"/>
</dbReference>
<dbReference type="GO" id="GO:0016020">
    <property type="term" value="C:membrane"/>
    <property type="evidence" value="ECO:0007669"/>
    <property type="project" value="InterPro"/>
</dbReference>
<comment type="catalytic activity">
    <reaction evidence="1">
        <text>Cleavage of hydrophobic, N-terminal signal or leader sequences from secreted and periplasmic proteins.</text>
        <dbReference type="EC" id="3.4.21.89"/>
    </reaction>
</comment>
<evidence type="ECO:0000256" key="1">
    <source>
        <dbReference type="ARBA" id="ARBA00000677"/>
    </source>
</evidence>
<evidence type="ECO:0000256" key="5">
    <source>
        <dbReference type="SAM" id="MobiDB-lite"/>
    </source>
</evidence>
<dbReference type="PRINTS" id="PR00727">
    <property type="entry name" value="LEADERPTASE"/>
</dbReference>
<feature type="transmembrane region" description="Helical" evidence="6">
    <location>
        <begin position="144"/>
        <end position="168"/>
    </location>
</feature>
<dbReference type="PROSITE" id="PS00761">
    <property type="entry name" value="SPASE_I_3"/>
    <property type="match status" value="1"/>
</dbReference>
<evidence type="ECO:0000256" key="6">
    <source>
        <dbReference type="SAM" id="Phobius"/>
    </source>
</evidence>
<comment type="similarity">
    <text evidence="2">Belongs to the peptidase S26 family.</text>
</comment>
<dbReference type="PANTHER" id="PTHR43390:SF1">
    <property type="entry name" value="CHLOROPLAST PROCESSING PEPTIDASE"/>
    <property type="match status" value="1"/>
</dbReference>
<feature type="non-terminal residue" evidence="8">
    <location>
        <position position="1"/>
    </location>
</feature>
<dbReference type="NCBIfam" id="TIGR02227">
    <property type="entry name" value="sigpep_I_bact"/>
    <property type="match status" value="1"/>
</dbReference>
<dbReference type="InterPro" id="IPR036286">
    <property type="entry name" value="LexA/Signal_pep-like_sf"/>
</dbReference>
<evidence type="ECO:0000256" key="3">
    <source>
        <dbReference type="ARBA" id="ARBA00013208"/>
    </source>
</evidence>
<accession>A0A381PDM0</accession>
<dbReference type="GO" id="GO:0004252">
    <property type="term" value="F:serine-type endopeptidase activity"/>
    <property type="evidence" value="ECO:0007669"/>
    <property type="project" value="InterPro"/>
</dbReference>
<dbReference type="AlphaFoldDB" id="A0A381PDM0"/>
<feature type="region of interest" description="Disordered" evidence="5">
    <location>
        <begin position="1"/>
        <end position="83"/>
    </location>
</feature>
<dbReference type="InterPro" id="IPR000223">
    <property type="entry name" value="Pept_S26A_signal_pept_1"/>
</dbReference>
<reference evidence="8" key="1">
    <citation type="submission" date="2018-05" db="EMBL/GenBank/DDBJ databases">
        <authorList>
            <person name="Lanie J.A."/>
            <person name="Ng W.-L."/>
            <person name="Kazmierczak K.M."/>
            <person name="Andrzejewski T.M."/>
            <person name="Davidsen T.M."/>
            <person name="Wayne K.J."/>
            <person name="Tettelin H."/>
            <person name="Glass J.I."/>
            <person name="Rusch D."/>
            <person name="Podicherti R."/>
            <person name="Tsui H.-C.T."/>
            <person name="Winkler M.E."/>
        </authorList>
    </citation>
    <scope>NUCLEOTIDE SEQUENCE</scope>
</reference>
<evidence type="ECO:0000313" key="8">
    <source>
        <dbReference type="EMBL" id="SUZ64714.1"/>
    </source>
</evidence>
<evidence type="ECO:0000259" key="7">
    <source>
        <dbReference type="Pfam" id="PF10502"/>
    </source>
</evidence>
<dbReference type="InterPro" id="IPR019757">
    <property type="entry name" value="Pept_S26A_signal_pept_1_Lys-AS"/>
</dbReference>
<feature type="domain" description="Peptidase S26" evidence="7">
    <location>
        <begin position="142"/>
        <end position="312"/>
    </location>
</feature>
<dbReference type="Gene3D" id="2.10.109.10">
    <property type="entry name" value="Umud Fragment, subunit A"/>
    <property type="match status" value="1"/>
</dbReference>
<keyword evidence="6" id="KW-0812">Transmembrane</keyword>
<dbReference type="GO" id="GO:0006465">
    <property type="term" value="P:signal peptide processing"/>
    <property type="evidence" value="ECO:0007669"/>
    <property type="project" value="InterPro"/>
</dbReference>